<protein>
    <recommendedName>
        <fullName evidence="3">Kelch motif family protein</fullName>
    </recommendedName>
</protein>
<accession>A0AAU9JCW4</accession>
<dbReference type="InterPro" id="IPR011043">
    <property type="entry name" value="Gal_Oxase/kelch_b-propeller"/>
</dbReference>
<comment type="caution">
    <text evidence="1">The sequence shown here is derived from an EMBL/GenBank/DDBJ whole genome shotgun (WGS) entry which is preliminary data.</text>
</comment>
<dbReference type="AlphaFoldDB" id="A0AAU9JCW4"/>
<dbReference type="Gene3D" id="2.120.10.80">
    <property type="entry name" value="Kelch-type beta propeller"/>
    <property type="match status" value="1"/>
</dbReference>
<dbReference type="Proteomes" id="UP001162131">
    <property type="component" value="Unassembled WGS sequence"/>
</dbReference>
<evidence type="ECO:0000313" key="1">
    <source>
        <dbReference type="EMBL" id="CAG9321838.1"/>
    </source>
</evidence>
<sequence length="284" mass="32870">MEITCRQFEISQLKEIERSNFNLFTKGSSDLIEVNLDDFSKTHHKLSIPEICLDERICICPLPDGKYFCYGNIAKIGQASGITFIVNQKNEILNLPAWTSILGCFPIYLENCVYVFGGEYVERFNLIKWKWEKIIKFPPKCRLCTCALIGKKILFSGYSFNGIFLLDLLTLSFSWHSLETLSNKAKLLCNVKNTIYLVDFSGKIFQSEIGNPFIWSFEGNFQPLRNSTPENKIFYKNCIYFTIGNQIFKFDLTKKNVQTINFLLDQAQAQISQNPNDDYFSSRF</sequence>
<dbReference type="SUPFAM" id="SSF50965">
    <property type="entry name" value="Galactose oxidase, central domain"/>
    <property type="match status" value="1"/>
</dbReference>
<keyword evidence="2" id="KW-1185">Reference proteome</keyword>
<dbReference type="EMBL" id="CAJZBQ010000029">
    <property type="protein sequence ID" value="CAG9321838.1"/>
    <property type="molecule type" value="Genomic_DNA"/>
</dbReference>
<name>A0AAU9JCW4_9CILI</name>
<proteinExistence type="predicted"/>
<evidence type="ECO:0000313" key="2">
    <source>
        <dbReference type="Proteomes" id="UP001162131"/>
    </source>
</evidence>
<organism evidence="1 2">
    <name type="scientific">Blepharisma stoltei</name>
    <dbReference type="NCBI Taxonomy" id="1481888"/>
    <lineage>
        <taxon>Eukaryota</taxon>
        <taxon>Sar</taxon>
        <taxon>Alveolata</taxon>
        <taxon>Ciliophora</taxon>
        <taxon>Postciliodesmatophora</taxon>
        <taxon>Heterotrichea</taxon>
        <taxon>Heterotrichida</taxon>
        <taxon>Blepharismidae</taxon>
        <taxon>Blepharisma</taxon>
    </lineage>
</organism>
<gene>
    <name evidence="1" type="ORF">BSTOLATCC_MIC29745</name>
</gene>
<dbReference type="InterPro" id="IPR015915">
    <property type="entry name" value="Kelch-typ_b-propeller"/>
</dbReference>
<reference evidence="1" key="1">
    <citation type="submission" date="2021-09" db="EMBL/GenBank/DDBJ databases">
        <authorList>
            <consortium name="AG Swart"/>
            <person name="Singh M."/>
            <person name="Singh A."/>
            <person name="Seah K."/>
            <person name="Emmerich C."/>
        </authorList>
    </citation>
    <scope>NUCLEOTIDE SEQUENCE</scope>
    <source>
        <strain evidence="1">ATCC30299</strain>
    </source>
</reference>
<evidence type="ECO:0008006" key="3">
    <source>
        <dbReference type="Google" id="ProtNLM"/>
    </source>
</evidence>